<feature type="signal peptide" evidence="5">
    <location>
        <begin position="1"/>
        <end position="22"/>
    </location>
</feature>
<dbReference type="AlphaFoldDB" id="A7NI59"/>
<evidence type="ECO:0000256" key="1">
    <source>
        <dbReference type="ARBA" id="ARBA00004196"/>
    </source>
</evidence>
<evidence type="ECO:0000313" key="7">
    <source>
        <dbReference type="EMBL" id="ABU57159.1"/>
    </source>
</evidence>
<dbReference type="PROSITE" id="PS00430">
    <property type="entry name" value="TONB_DEPENDENT_REC_1"/>
    <property type="match status" value="1"/>
</dbReference>
<dbReference type="Gene3D" id="3.40.190.10">
    <property type="entry name" value="Periplasmic binding protein-like II"/>
    <property type="match status" value="1"/>
</dbReference>
<dbReference type="eggNOG" id="COG0747">
    <property type="taxonomic scope" value="Bacteria"/>
</dbReference>
<accession>A7NI59</accession>
<evidence type="ECO:0000256" key="5">
    <source>
        <dbReference type="SAM" id="SignalP"/>
    </source>
</evidence>
<dbReference type="HOGENOM" id="CLU_028666_0_0_0"/>
<evidence type="ECO:0000256" key="3">
    <source>
        <dbReference type="ARBA" id="ARBA00022448"/>
    </source>
</evidence>
<evidence type="ECO:0000259" key="6">
    <source>
        <dbReference type="Pfam" id="PF00496"/>
    </source>
</evidence>
<dbReference type="KEGG" id="rca:Rcas_1058"/>
<dbReference type="Pfam" id="PF00496">
    <property type="entry name" value="SBP_bac_5"/>
    <property type="match status" value="2"/>
</dbReference>
<dbReference type="GO" id="GO:0015833">
    <property type="term" value="P:peptide transport"/>
    <property type="evidence" value="ECO:0007669"/>
    <property type="project" value="TreeGrafter"/>
</dbReference>
<dbReference type="SUPFAM" id="SSF53850">
    <property type="entry name" value="Periplasmic binding protein-like II"/>
    <property type="match status" value="2"/>
</dbReference>
<sequence>MKILDRKLALAMLLALIVPILAACGGGAAQAPVRETVVVTAEPIRETVVVRETVVAEAPTAAPAGAFTTPHPILGDVRVRQAIAYCTNRPELIQSVYSYLTPEQQQGLLMDTNLPKTHWAAASEADGIVTYPFDPEKGKALLDEAGWKLAEGATVRSKDGVPLSLEFTTTNAQFRITWATVLEKQLLTNCGIQIIRKHAPASWWFGGASGLRRRDFELGAFAWVGEADPGGRTLYACDQIPLPENNWNGQNYMGWCNETASKAITAANNTLNREERIKNYKAFQVEFTKDMVSLPLFQRLEAYAWNKALKGLKPDPTEYITANAYEWERSDNGDTIILGFTQEPASMFTLVESAAVQRQAAQLVEGVLTTQYSYDFQAVLQDGLSTIESGKAKNEVVEVKEGDKVWDVTGAAVELKPGVEVVNSDGETVKYESGTVKMNQLTVTYDLIKGIKWSDGEPLKKADLELAVKIVCDPESGNVSLTFCESHDNANGVTFNSDTSYTIKFLPGVQWPIYFTAPYGGYPSHVTISDGRKLADVPAKEWATLPEVAELPLGYGPYILKEWNKGQNMKFEANPNFVLGAPKVKNIVIQFYADTNAAVAALLTGEVDILEKATLGAGPEVETVLKAAAEGKIEAKTDASPTWEHMDMNLFVR</sequence>
<dbReference type="GO" id="GO:1904680">
    <property type="term" value="F:peptide transmembrane transporter activity"/>
    <property type="evidence" value="ECO:0007669"/>
    <property type="project" value="TreeGrafter"/>
</dbReference>
<reference evidence="7 8" key="1">
    <citation type="submission" date="2007-08" db="EMBL/GenBank/DDBJ databases">
        <title>Complete sequence of Roseiflexus castenholzii DSM 13941.</title>
        <authorList>
            <consortium name="US DOE Joint Genome Institute"/>
            <person name="Copeland A."/>
            <person name="Lucas S."/>
            <person name="Lapidus A."/>
            <person name="Barry K."/>
            <person name="Glavina del Rio T."/>
            <person name="Dalin E."/>
            <person name="Tice H."/>
            <person name="Pitluck S."/>
            <person name="Thompson L.S."/>
            <person name="Brettin T."/>
            <person name="Bruce D."/>
            <person name="Detter J.C."/>
            <person name="Han C."/>
            <person name="Tapia R."/>
            <person name="Schmutz J."/>
            <person name="Larimer F."/>
            <person name="Land M."/>
            <person name="Hauser L."/>
            <person name="Kyrpides N."/>
            <person name="Mikhailova N."/>
            <person name="Bryant D.A."/>
            <person name="Hanada S."/>
            <person name="Tsukatani Y."/>
            <person name="Richardson P."/>
        </authorList>
    </citation>
    <scope>NUCLEOTIDE SEQUENCE [LARGE SCALE GENOMIC DNA]</scope>
    <source>
        <strain evidence="8">DSM 13941 / HLO8</strain>
    </source>
</reference>
<keyword evidence="4 5" id="KW-0732">Signal</keyword>
<dbReference type="EMBL" id="CP000804">
    <property type="protein sequence ID" value="ABU57159.1"/>
    <property type="molecule type" value="Genomic_DNA"/>
</dbReference>
<organism evidence="7 8">
    <name type="scientific">Roseiflexus castenholzii (strain DSM 13941 / HLO8)</name>
    <dbReference type="NCBI Taxonomy" id="383372"/>
    <lineage>
        <taxon>Bacteria</taxon>
        <taxon>Bacillati</taxon>
        <taxon>Chloroflexota</taxon>
        <taxon>Chloroflexia</taxon>
        <taxon>Chloroflexales</taxon>
        <taxon>Roseiflexineae</taxon>
        <taxon>Roseiflexaceae</taxon>
        <taxon>Roseiflexus</taxon>
    </lineage>
</organism>
<comment type="subcellular location">
    <subcellularLocation>
        <location evidence="1">Cell envelope</location>
    </subcellularLocation>
</comment>
<dbReference type="InterPro" id="IPR039424">
    <property type="entry name" value="SBP_5"/>
</dbReference>
<dbReference type="OrthoDB" id="9772924at2"/>
<dbReference type="PANTHER" id="PTHR30290:SF10">
    <property type="entry name" value="PERIPLASMIC OLIGOPEPTIDE-BINDING PROTEIN-RELATED"/>
    <property type="match status" value="1"/>
</dbReference>
<dbReference type="Gene3D" id="3.10.105.10">
    <property type="entry name" value="Dipeptide-binding Protein, Domain 3"/>
    <property type="match status" value="1"/>
</dbReference>
<evidence type="ECO:0000256" key="2">
    <source>
        <dbReference type="ARBA" id="ARBA00005695"/>
    </source>
</evidence>
<dbReference type="RefSeq" id="WP_012119589.1">
    <property type="nucleotide sequence ID" value="NC_009767.1"/>
</dbReference>
<dbReference type="InterPro" id="IPR000914">
    <property type="entry name" value="SBP_5_dom"/>
</dbReference>
<dbReference type="PROSITE" id="PS51257">
    <property type="entry name" value="PROKAR_LIPOPROTEIN"/>
    <property type="match status" value="1"/>
</dbReference>
<keyword evidence="3" id="KW-0813">Transport</keyword>
<dbReference type="STRING" id="383372.Rcas_1058"/>
<comment type="similarity">
    <text evidence="2">Belongs to the bacterial solute-binding protein 5 family.</text>
</comment>
<evidence type="ECO:0000256" key="4">
    <source>
        <dbReference type="ARBA" id="ARBA00022729"/>
    </source>
</evidence>
<evidence type="ECO:0000313" key="8">
    <source>
        <dbReference type="Proteomes" id="UP000000263"/>
    </source>
</evidence>
<dbReference type="Gene3D" id="3.90.76.10">
    <property type="entry name" value="Dipeptide-binding Protein, Domain 1"/>
    <property type="match status" value="1"/>
</dbReference>
<feature type="domain" description="Solute-binding protein family 5" evidence="6">
    <location>
        <begin position="432"/>
        <end position="649"/>
    </location>
</feature>
<name>A7NI59_ROSCS</name>
<keyword evidence="8" id="KW-1185">Reference proteome</keyword>
<dbReference type="Proteomes" id="UP000000263">
    <property type="component" value="Chromosome"/>
</dbReference>
<feature type="chain" id="PRO_5002710958" evidence="5">
    <location>
        <begin position="23"/>
        <end position="653"/>
    </location>
</feature>
<dbReference type="InterPro" id="IPR010916">
    <property type="entry name" value="TonB_box_CS"/>
</dbReference>
<protein>
    <submittedName>
        <fullName evidence="7">ABC-type dipeptide transport system periplasmic component-like protein</fullName>
    </submittedName>
</protein>
<dbReference type="PANTHER" id="PTHR30290">
    <property type="entry name" value="PERIPLASMIC BINDING COMPONENT OF ABC TRANSPORTER"/>
    <property type="match status" value="1"/>
</dbReference>
<gene>
    <name evidence="7" type="ordered locus">Rcas_1058</name>
</gene>
<proteinExistence type="inferred from homology"/>
<feature type="domain" description="Solute-binding protein family 5" evidence="6">
    <location>
        <begin position="66"/>
        <end position="230"/>
    </location>
</feature>